<name>A0ABT9BRK5_9MICO</name>
<gene>
    <name evidence="2" type="ORF">Q5716_09370</name>
</gene>
<protein>
    <submittedName>
        <fullName evidence="2">Extracellular solute-binding protein</fullName>
    </submittedName>
</protein>
<dbReference type="InterPro" id="IPR050490">
    <property type="entry name" value="Bact_solute-bd_prot1"/>
</dbReference>
<dbReference type="PROSITE" id="PS51257">
    <property type="entry name" value="PROKAR_LIPOPROTEIN"/>
    <property type="match status" value="1"/>
</dbReference>
<reference evidence="2 3" key="1">
    <citation type="submission" date="2023-07" db="EMBL/GenBank/DDBJ databases">
        <title>Protaetiibacter sp. nov WY-16 isolated from soil.</title>
        <authorList>
            <person name="Liu B."/>
            <person name="Wan Y."/>
        </authorList>
    </citation>
    <scope>NUCLEOTIDE SEQUENCE [LARGE SCALE GENOMIC DNA]</scope>
    <source>
        <strain evidence="2 3">WY-16</strain>
    </source>
</reference>
<organism evidence="2 3">
    <name type="scientific">Antiquaquibacter soli</name>
    <dbReference type="NCBI Taxonomy" id="3064523"/>
    <lineage>
        <taxon>Bacteria</taxon>
        <taxon>Bacillati</taxon>
        <taxon>Actinomycetota</taxon>
        <taxon>Actinomycetes</taxon>
        <taxon>Micrococcales</taxon>
        <taxon>Microbacteriaceae</taxon>
        <taxon>Antiquaquibacter</taxon>
    </lineage>
</organism>
<dbReference type="Pfam" id="PF01547">
    <property type="entry name" value="SBP_bac_1"/>
    <property type="match status" value="1"/>
</dbReference>
<proteinExistence type="predicted"/>
<evidence type="ECO:0000256" key="1">
    <source>
        <dbReference type="SAM" id="SignalP"/>
    </source>
</evidence>
<dbReference type="SUPFAM" id="SSF53850">
    <property type="entry name" value="Periplasmic binding protein-like II"/>
    <property type="match status" value="1"/>
</dbReference>
<dbReference type="EMBL" id="JAUQUB010000001">
    <property type="protein sequence ID" value="MDO7882431.1"/>
    <property type="molecule type" value="Genomic_DNA"/>
</dbReference>
<dbReference type="RefSeq" id="WP_305002807.1">
    <property type="nucleotide sequence ID" value="NZ_JAUQUB010000001.1"/>
</dbReference>
<dbReference type="InterPro" id="IPR006059">
    <property type="entry name" value="SBP"/>
</dbReference>
<keyword evidence="3" id="KW-1185">Reference proteome</keyword>
<dbReference type="Proteomes" id="UP001241072">
    <property type="component" value="Unassembled WGS sequence"/>
</dbReference>
<feature type="signal peptide" evidence="1">
    <location>
        <begin position="1"/>
        <end position="21"/>
    </location>
</feature>
<comment type="caution">
    <text evidence="2">The sequence shown here is derived from an EMBL/GenBank/DDBJ whole genome shotgun (WGS) entry which is preliminary data.</text>
</comment>
<dbReference type="PANTHER" id="PTHR43649:SF12">
    <property type="entry name" value="DIACETYLCHITOBIOSE BINDING PROTEIN DASA"/>
    <property type="match status" value="1"/>
</dbReference>
<dbReference type="PANTHER" id="PTHR43649">
    <property type="entry name" value="ARABINOSE-BINDING PROTEIN-RELATED"/>
    <property type="match status" value="1"/>
</dbReference>
<evidence type="ECO:0000313" key="3">
    <source>
        <dbReference type="Proteomes" id="UP001241072"/>
    </source>
</evidence>
<sequence length="421" mass="44707">MKTPLRLTALGLASVFAFALAGCTGVAPGGGNDDPDTISFMIGNPEDPADLELTEADMAKFEEETGIHVDLKVIPIENVQTIVQTQLRSGEGPDVFGYDTGPGFAGALAEAGLVFPLTDAYEEFGWPVYEFAKERVTFDGEIVGIPNDIETLGLYYNATVFDDLGIERPESTGDLLDACTTIKDAGIIPIALNDLDGWQGGHYLSVILSSMVGSAGMEEFISGGKSWDSPEVVQALSLLKDFNDAGCFPPSPVAIDYDNGNALFYSGQAAMNLTGSWLVKDTERNVDFEVAYIPFPAPDGPGIFSGGLGAGVFINATSKKTESALKLLDYFMTQEHGAWVIENTQSIPAFPIDTTGIEATPLFTQVLDDAAKIADGTGDFGYNIDVLTSAEFNQAMWDGVQAVLTGQATPEEVAASLEANR</sequence>
<keyword evidence="1" id="KW-0732">Signal</keyword>
<accession>A0ABT9BRK5</accession>
<feature type="chain" id="PRO_5046981857" evidence="1">
    <location>
        <begin position="22"/>
        <end position="421"/>
    </location>
</feature>
<evidence type="ECO:0000313" key="2">
    <source>
        <dbReference type="EMBL" id="MDO7882431.1"/>
    </source>
</evidence>
<dbReference type="Gene3D" id="3.40.190.10">
    <property type="entry name" value="Periplasmic binding protein-like II"/>
    <property type="match status" value="2"/>
</dbReference>